<dbReference type="OrthoDB" id="10007415at2759"/>
<evidence type="ECO:0000256" key="2">
    <source>
        <dbReference type="SAM" id="Coils"/>
    </source>
</evidence>
<dbReference type="InParanoid" id="E4WU83"/>
<name>E4WU83_OIKDI</name>
<dbReference type="AlphaFoldDB" id="E4WU83"/>
<dbReference type="Pfam" id="PF00595">
    <property type="entry name" value="PDZ"/>
    <property type="match status" value="1"/>
</dbReference>
<feature type="coiled-coil region" evidence="2">
    <location>
        <begin position="263"/>
        <end position="290"/>
    </location>
</feature>
<sequence length="376" mass="43833">MSGSTNALYLKACRLLRNDELEFGFHIRSQKTKKGYLTMVSSVDEGSPADSSGLEEGDVIVEINGVSAIGLRNKSIVSLVKMYRYHVLFVTFPCDYLNEIDLHQLQDLPVHHVWKAWSLFGAPRNIRIRLTEEFSFEDFKDEVDSCLRYQKSSDIINKNDRIVLLNGKRIRSRDRLKEKIGDENDFFITDKVFFIIFNFLIDRGAENVFKDLDLEIKEDQAIFMEIPKISLARERERDQKEKMPEKEASCQTDLFSEVKISKNIEKNKEMDFLRQEVTKLKQEKRTMKVEYEYETGWLKGKNEAIMEHTRMIQNKHNLLTTKLEELQTREHKSKLLLSEMNSALEKTTEDAYSVKPTRPPPRSKSPSTSEHSFVTA</sequence>
<dbReference type="GO" id="GO:0016324">
    <property type="term" value="C:apical plasma membrane"/>
    <property type="evidence" value="ECO:0007669"/>
    <property type="project" value="TreeGrafter"/>
</dbReference>
<feature type="domain" description="PDZ" evidence="4">
    <location>
        <begin position="12"/>
        <end position="81"/>
    </location>
</feature>
<dbReference type="InterPro" id="IPR001478">
    <property type="entry name" value="PDZ"/>
</dbReference>
<dbReference type="Gene3D" id="2.30.42.10">
    <property type="match status" value="1"/>
</dbReference>
<feature type="region of interest" description="Disordered" evidence="3">
    <location>
        <begin position="340"/>
        <end position="376"/>
    </location>
</feature>
<dbReference type="InterPro" id="IPR036034">
    <property type="entry name" value="PDZ_sf"/>
</dbReference>
<keyword evidence="6" id="KW-1185">Reference proteome</keyword>
<proteinExistence type="predicted"/>
<accession>E4WU83</accession>
<dbReference type="PANTHER" id="PTHR14191">
    <property type="entry name" value="PDZ DOMAIN CONTAINING PROTEIN"/>
    <property type="match status" value="1"/>
</dbReference>
<evidence type="ECO:0000256" key="3">
    <source>
        <dbReference type="SAM" id="MobiDB-lite"/>
    </source>
</evidence>
<dbReference type="InterPro" id="IPR051067">
    <property type="entry name" value="NHER"/>
</dbReference>
<dbReference type="SUPFAM" id="SSF50156">
    <property type="entry name" value="PDZ domain-like"/>
    <property type="match status" value="1"/>
</dbReference>
<dbReference type="Proteomes" id="UP000001307">
    <property type="component" value="Unassembled WGS sequence"/>
</dbReference>
<dbReference type="EMBL" id="FN653016">
    <property type="protein sequence ID" value="CBY07228.1"/>
    <property type="molecule type" value="Genomic_DNA"/>
</dbReference>
<evidence type="ECO:0000313" key="6">
    <source>
        <dbReference type="Proteomes" id="UP000001307"/>
    </source>
</evidence>
<evidence type="ECO:0000313" key="5">
    <source>
        <dbReference type="EMBL" id="CBY07228.1"/>
    </source>
</evidence>
<evidence type="ECO:0000259" key="4">
    <source>
        <dbReference type="PROSITE" id="PS50106"/>
    </source>
</evidence>
<protein>
    <recommendedName>
        <fullName evidence="4">PDZ domain-containing protein</fullName>
    </recommendedName>
</protein>
<evidence type="ECO:0000256" key="1">
    <source>
        <dbReference type="ARBA" id="ARBA00022737"/>
    </source>
</evidence>
<dbReference type="GO" id="GO:0072659">
    <property type="term" value="P:protein localization to plasma membrane"/>
    <property type="evidence" value="ECO:0007669"/>
    <property type="project" value="TreeGrafter"/>
</dbReference>
<dbReference type="PROSITE" id="PS50106">
    <property type="entry name" value="PDZ"/>
    <property type="match status" value="1"/>
</dbReference>
<reference evidence="5" key="1">
    <citation type="journal article" date="2010" name="Science">
        <title>Plasticity of animal genome architecture unmasked by rapid evolution of a pelagic tunicate.</title>
        <authorList>
            <person name="Denoeud F."/>
            <person name="Henriet S."/>
            <person name="Mungpakdee S."/>
            <person name="Aury J.M."/>
            <person name="Da Silva C."/>
            <person name="Brinkmann H."/>
            <person name="Mikhaleva J."/>
            <person name="Olsen L.C."/>
            <person name="Jubin C."/>
            <person name="Canestro C."/>
            <person name="Bouquet J.M."/>
            <person name="Danks G."/>
            <person name="Poulain J."/>
            <person name="Campsteijn C."/>
            <person name="Adamski M."/>
            <person name="Cross I."/>
            <person name="Yadetie F."/>
            <person name="Muffato M."/>
            <person name="Louis A."/>
            <person name="Butcher S."/>
            <person name="Tsagkogeorga G."/>
            <person name="Konrad A."/>
            <person name="Singh S."/>
            <person name="Jensen M.F."/>
            <person name="Cong E.H."/>
            <person name="Eikeseth-Otteraa H."/>
            <person name="Noel B."/>
            <person name="Anthouard V."/>
            <person name="Porcel B.M."/>
            <person name="Kachouri-Lafond R."/>
            <person name="Nishino A."/>
            <person name="Ugolini M."/>
            <person name="Chourrout P."/>
            <person name="Nishida H."/>
            <person name="Aasland R."/>
            <person name="Huzurbazar S."/>
            <person name="Westhof E."/>
            <person name="Delsuc F."/>
            <person name="Lehrach H."/>
            <person name="Reinhardt R."/>
            <person name="Weissenbach J."/>
            <person name="Roy S.W."/>
            <person name="Artiguenave F."/>
            <person name="Postlethwait J.H."/>
            <person name="Manak J.R."/>
            <person name="Thompson E.M."/>
            <person name="Jaillon O."/>
            <person name="Du Pasquier L."/>
            <person name="Boudinot P."/>
            <person name="Liberles D.A."/>
            <person name="Volff J.N."/>
            <person name="Philippe H."/>
            <person name="Lenhard B."/>
            <person name="Roest Crollius H."/>
            <person name="Wincker P."/>
            <person name="Chourrout D."/>
        </authorList>
    </citation>
    <scope>NUCLEOTIDE SEQUENCE [LARGE SCALE GENOMIC DNA]</scope>
</reference>
<keyword evidence="2" id="KW-0175">Coiled coil</keyword>
<gene>
    <name evidence="5" type="ORF">GSOID_T00006317001</name>
</gene>
<dbReference type="PANTHER" id="PTHR14191:SF3">
    <property type="entry name" value="NA(+)_H(+) EXCHANGE REGULATORY COFACTOR-LIKE PROTEIN NRFL-1"/>
    <property type="match status" value="1"/>
</dbReference>
<organism evidence="5">
    <name type="scientific">Oikopleura dioica</name>
    <name type="common">Tunicate</name>
    <dbReference type="NCBI Taxonomy" id="34765"/>
    <lineage>
        <taxon>Eukaryota</taxon>
        <taxon>Metazoa</taxon>
        <taxon>Chordata</taxon>
        <taxon>Tunicata</taxon>
        <taxon>Appendicularia</taxon>
        <taxon>Copelata</taxon>
        <taxon>Oikopleuridae</taxon>
        <taxon>Oikopleura</taxon>
    </lineage>
</organism>
<dbReference type="GO" id="GO:0043495">
    <property type="term" value="F:protein-membrane adaptor activity"/>
    <property type="evidence" value="ECO:0007669"/>
    <property type="project" value="TreeGrafter"/>
</dbReference>
<dbReference type="SMART" id="SM00228">
    <property type="entry name" value="PDZ"/>
    <property type="match status" value="1"/>
</dbReference>
<keyword evidence="1" id="KW-0677">Repeat</keyword>